<sequence length="59" mass="6665">MGKTGSVEWVKIKGRKGQVRQVTKAETTYKKPGPMQKYTASGSRVKKIRRSIKATQIRT</sequence>
<evidence type="ECO:0008006" key="3">
    <source>
        <dbReference type="Google" id="ProtNLM"/>
    </source>
</evidence>
<dbReference type="EMBL" id="LNQE01001404">
    <property type="protein sequence ID" value="KUG18056.1"/>
    <property type="molecule type" value="Genomic_DNA"/>
</dbReference>
<name>A0A0W8FB11_9ZZZZ</name>
<evidence type="ECO:0000313" key="2">
    <source>
        <dbReference type="EMBL" id="KUG18056.1"/>
    </source>
</evidence>
<proteinExistence type="predicted"/>
<accession>A0A0W8FB11</accession>
<gene>
    <name evidence="2" type="ORF">ASZ90_012241</name>
</gene>
<reference evidence="2" key="1">
    <citation type="journal article" date="2015" name="Proc. Natl. Acad. Sci. U.S.A.">
        <title>Networks of energetic and metabolic interactions define dynamics in microbial communities.</title>
        <authorList>
            <person name="Embree M."/>
            <person name="Liu J.K."/>
            <person name="Al-Bassam M.M."/>
            <person name="Zengler K."/>
        </authorList>
    </citation>
    <scope>NUCLEOTIDE SEQUENCE</scope>
</reference>
<dbReference type="InterPro" id="IPR035258">
    <property type="entry name" value="DUF5350"/>
</dbReference>
<protein>
    <recommendedName>
        <fullName evidence="3">DUF5350 family protein</fullName>
    </recommendedName>
</protein>
<evidence type="ECO:0000256" key="1">
    <source>
        <dbReference type="SAM" id="MobiDB-lite"/>
    </source>
</evidence>
<feature type="region of interest" description="Disordered" evidence="1">
    <location>
        <begin position="31"/>
        <end position="59"/>
    </location>
</feature>
<dbReference type="AlphaFoldDB" id="A0A0W8FB11"/>
<dbReference type="Pfam" id="PF17299">
    <property type="entry name" value="DUF5350"/>
    <property type="match status" value="1"/>
</dbReference>
<comment type="caution">
    <text evidence="2">The sequence shown here is derived from an EMBL/GenBank/DDBJ whole genome shotgun (WGS) entry which is preliminary data.</text>
</comment>
<organism evidence="2">
    <name type="scientific">hydrocarbon metagenome</name>
    <dbReference type="NCBI Taxonomy" id="938273"/>
    <lineage>
        <taxon>unclassified sequences</taxon>
        <taxon>metagenomes</taxon>
        <taxon>ecological metagenomes</taxon>
    </lineage>
</organism>